<dbReference type="RefSeq" id="WP_344277907.1">
    <property type="nucleotide sequence ID" value="NZ_BAAAHV010000013.1"/>
</dbReference>
<evidence type="ECO:0000259" key="2">
    <source>
        <dbReference type="PROSITE" id="PS50110"/>
    </source>
</evidence>
<dbReference type="Proteomes" id="UP001597542">
    <property type="component" value="Unassembled WGS sequence"/>
</dbReference>
<dbReference type="InterPro" id="IPR011006">
    <property type="entry name" value="CheY-like_superfamily"/>
</dbReference>
<protein>
    <submittedName>
        <fullName evidence="3">Response regulator transcription factor</fullName>
    </submittedName>
</protein>
<comment type="caution">
    <text evidence="1">Lacks conserved residue(s) required for the propagation of feature annotation.</text>
</comment>
<keyword evidence="4" id="KW-1185">Reference proteome</keyword>
<dbReference type="PROSITE" id="PS50110">
    <property type="entry name" value="RESPONSE_REGULATORY"/>
    <property type="match status" value="1"/>
</dbReference>
<dbReference type="Gene3D" id="3.40.50.2300">
    <property type="match status" value="1"/>
</dbReference>
<gene>
    <name evidence="3" type="ORF">ACFSUT_05315</name>
</gene>
<sequence length="94" mass="10420">MSGFDLCRSIRTRTDGAIIAFPEQDSVEDRILGLLAGGDDHHLVKPSDVDELMARTHAVLRRRGRPRLAGTPASGYPTWRSIFRVAKRTSSACR</sequence>
<dbReference type="EMBL" id="JBHUKQ010000004">
    <property type="protein sequence ID" value="MFD2479681.1"/>
    <property type="molecule type" value="Genomic_DNA"/>
</dbReference>
<dbReference type="InterPro" id="IPR001789">
    <property type="entry name" value="Sig_transdc_resp-reg_receiver"/>
</dbReference>
<organism evidence="3 4">
    <name type="scientific">Amycolatopsis albidoflavus</name>
    <dbReference type="NCBI Taxonomy" id="102226"/>
    <lineage>
        <taxon>Bacteria</taxon>
        <taxon>Bacillati</taxon>
        <taxon>Actinomycetota</taxon>
        <taxon>Actinomycetes</taxon>
        <taxon>Pseudonocardiales</taxon>
        <taxon>Pseudonocardiaceae</taxon>
        <taxon>Amycolatopsis</taxon>
    </lineage>
</organism>
<reference evidence="4" key="1">
    <citation type="journal article" date="2019" name="Int. J. Syst. Evol. Microbiol.">
        <title>The Global Catalogue of Microorganisms (GCM) 10K type strain sequencing project: providing services to taxonomists for standard genome sequencing and annotation.</title>
        <authorList>
            <consortium name="The Broad Institute Genomics Platform"/>
            <consortium name="The Broad Institute Genome Sequencing Center for Infectious Disease"/>
            <person name="Wu L."/>
            <person name="Ma J."/>
        </authorList>
    </citation>
    <scope>NUCLEOTIDE SEQUENCE [LARGE SCALE GENOMIC DNA]</scope>
    <source>
        <strain evidence="4">CGMCC 4.7638</strain>
    </source>
</reference>
<accession>A0ABW5HSJ5</accession>
<evidence type="ECO:0000313" key="4">
    <source>
        <dbReference type="Proteomes" id="UP001597542"/>
    </source>
</evidence>
<feature type="domain" description="Response regulatory" evidence="2">
    <location>
        <begin position="1"/>
        <end position="60"/>
    </location>
</feature>
<dbReference type="SUPFAM" id="SSF52172">
    <property type="entry name" value="CheY-like"/>
    <property type="match status" value="1"/>
</dbReference>
<evidence type="ECO:0000256" key="1">
    <source>
        <dbReference type="PROSITE-ProRule" id="PRU00169"/>
    </source>
</evidence>
<comment type="caution">
    <text evidence="3">The sequence shown here is derived from an EMBL/GenBank/DDBJ whole genome shotgun (WGS) entry which is preliminary data.</text>
</comment>
<name>A0ABW5HSJ5_9PSEU</name>
<evidence type="ECO:0000313" key="3">
    <source>
        <dbReference type="EMBL" id="MFD2479681.1"/>
    </source>
</evidence>
<proteinExistence type="predicted"/>